<dbReference type="GeneID" id="116214739"/>
<dbReference type="EMBL" id="PGOL01004924">
    <property type="protein sequence ID" value="PKI36290.1"/>
    <property type="molecule type" value="Genomic_DNA"/>
</dbReference>
<accession>A0A2I0HXP0</accession>
<evidence type="ECO:0000313" key="1">
    <source>
        <dbReference type="EMBL" id="PKI36290.1"/>
    </source>
</evidence>
<proteinExistence type="predicted"/>
<evidence type="ECO:0000313" key="2">
    <source>
        <dbReference type="Proteomes" id="UP000233551"/>
    </source>
</evidence>
<organism evidence="1 2">
    <name type="scientific">Punica granatum</name>
    <name type="common">Pomegranate</name>
    <dbReference type="NCBI Taxonomy" id="22663"/>
    <lineage>
        <taxon>Eukaryota</taxon>
        <taxon>Viridiplantae</taxon>
        <taxon>Streptophyta</taxon>
        <taxon>Embryophyta</taxon>
        <taxon>Tracheophyta</taxon>
        <taxon>Spermatophyta</taxon>
        <taxon>Magnoliopsida</taxon>
        <taxon>eudicotyledons</taxon>
        <taxon>Gunneridae</taxon>
        <taxon>Pentapetalae</taxon>
        <taxon>rosids</taxon>
        <taxon>malvids</taxon>
        <taxon>Myrtales</taxon>
        <taxon>Lythraceae</taxon>
        <taxon>Punica</taxon>
    </lineage>
</organism>
<dbReference type="AlphaFoldDB" id="A0A2I0HXP0"/>
<comment type="caution">
    <text evidence="1">The sequence shown here is derived from an EMBL/GenBank/DDBJ whole genome shotgun (WGS) entry which is preliminary data.</text>
</comment>
<reference evidence="1 2" key="1">
    <citation type="submission" date="2017-11" db="EMBL/GenBank/DDBJ databases">
        <title>De-novo sequencing of pomegranate (Punica granatum L.) genome.</title>
        <authorList>
            <person name="Akparov Z."/>
            <person name="Amiraslanov A."/>
            <person name="Hajiyeva S."/>
            <person name="Abbasov M."/>
            <person name="Kaur K."/>
            <person name="Hamwieh A."/>
            <person name="Solovyev V."/>
            <person name="Salamov A."/>
            <person name="Braich B."/>
            <person name="Kosarev P."/>
            <person name="Mahmoud A."/>
            <person name="Hajiyev E."/>
            <person name="Babayeva S."/>
            <person name="Izzatullayeva V."/>
            <person name="Mammadov A."/>
            <person name="Mammadov A."/>
            <person name="Sharifova S."/>
            <person name="Ojaghi J."/>
            <person name="Eynullazada K."/>
            <person name="Bayramov B."/>
            <person name="Abdulazimova A."/>
            <person name="Shahmuradov I."/>
        </authorList>
    </citation>
    <scope>NUCLEOTIDE SEQUENCE [LARGE SCALE GENOMIC DNA]</scope>
    <source>
        <strain evidence="2">cv. AG2017</strain>
        <tissue evidence="1">Leaf</tissue>
    </source>
</reference>
<name>A0A2I0HXP0_PUNGR</name>
<dbReference type="Proteomes" id="UP000233551">
    <property type="component" value="Unassembled WGS sequence"/>
</dbReference>
<keyword evidence="2" id="KW-1185">Reference proteome</keyword>
<sequence length="141" mass="16762">MRNTKVCPIAMSNWIDSRQDDGIFIQLSEENEDNEFSDTRNDNDYWIDQLPRGQEYWHARRAFLSSYHFSEDRTRFAGKLKRSVKGMNKAAMGVVLEVRQELSKRRFVIRVFRVKLIFPSMVHICVKCFVPSFRKVEKLSH</sequence>
<dbReference type="OrthoDB" id="1653623at2759"/>
<gene>
    <name evidence="1" type="ORF">CRG98_043316</name>
</gene>
<protein>
    <submittedName>
        <fullName evidence="1">Uncharacterized protein</fullName>
    </submittedName>
</protein>